<dbReference type="GO" id="GO:0002130">
    <property type="term" value="P:wobble position ribose methylation"/>
    <property type="evidence" value="ECO:0007669"/>
    <property type="project" value="Ensembl"/>
</dbReference>
<dbReference type="GO" id="GO:0030234">
    <property type="term" value="F:enzyme regulator activity"/>
    <property type="evidence" value="ECO:0007669"/>
    <property type="project" value="Ensembl"/>
</dbReference>
<dbReference type="PROSITE" id="PS50294">
    <property type="entry name" value="WD_REPEATS_REGION"/>
    <property type="match status" value="1"/>
</dbReference>
<comment type="subunit">
    <text evidence="10">Interacts with FTSJ1; the interaction is direct, and required for 2'-O-methylation of position 34 in substrate tRNAs. Interacts with IRS4. Interacts with STK11/LKB1.</text>
</comment>
<dbReference type="InterPro" id="IPR011044">
    <property type="entry name" value="Quino_amine_DH_bsu"/>
</dbReference>
<dbReference type="SMART" id="SM00320">
    <property type="entry name" value="WD40"/>
    <property type="match status" value="9"/>
</dbReference>
<dbReference type="PANTHER" id="PTHR14344:SF3">
    <property type="entry name" value="WD REPEAT-CONTAINING PROTEIN 6"/>
    <property type="match status" value="1"/>
</dbReference>
<dbReference type="Proteomes" id="UP000472272">
    <property type="component" value="Chromosome 2"/>
</dbReference>
<dbReference type="AlphaFoldDB" id="A0A670JAI0"/>
<gene>
    <name evidence="12" type="primary">WDR6</name>
</gene>
<evidence type="ECO:0000256" key="7">
    <source>
        <dbReference type="ARBA" id="ARBA00040154"/>
    </source>
</evidence>
<evidence type="ECO:0000313" key="13">
    <source>
        <dbReference type="Proteomes" id="UP000472272"/>
    </source>
</evidence>
<dbReference type="PROSITE" id="PS50082">
    <property type="entry name" value="WD_REPEATS_2"/>
    <property type="match status" value="1"/>
</dbReference>
<dbReference type="CTD" id="11180"/>
<dbReference type="Gene3D" id="2.130.10.10">
    <property type="entry name" value="YVTN repeat-like/Quinoprotein amine dehydrogenase"/>
    <property type="match status" value="3"/>
</dbReference>
<dbReference type="GO" id="GO:0005886">
    <property type="term" value="C:plasma membrane"/>
    <property type="evidence" value="ECO:0007669"/>
    <property type="project" value="Ensembl"/>
</dbReference>
<dbReference type="InterPro" id="IPR001680">
    <property type="entry name" value="WD40_rpt"/>
</dbReference>
<evidence type="ECO:0000256" key="3">
    <source>
        <dbReference type="ARBA" id="ARBA00022574"/>
    </source>
</evidence>
<keyword evidence="5" id="KW-0677">Repeat</keyword>
<dbReference type="GO" id="GO:0000049">
    <property type="term" value="F:tRNA binding"/>
    <property type="evidence" value="ECO:0007669"/>
    <property type="project" value="Ensembl"/>
</dbReference>
<dbReference type="InterPro" id="IPR051973">
    <property type="entry name" value="tRNA_Anticodon_Mtase-Reg"/>
</dbReference>
<dbReference type="OrthoDB" id="5594999at2759"/>
<dbReference type="SUPFAM" id="SSF69322">
    <property type="entry name" value="Tricorn protease domain 2"/>
    <property type="match status" value="1"/>
</dbReference>
<dbReference type="Pfam" id="PF00400">
    <property type="entry name" value="WD40"/>
    <property type="match status" value="3"/>
</dbReference>
<evidence type="ECO:0000256" key="1">
    <source>
        <dbReference type="ARBA" id="ARBA00004496"/>
    </source>
</evidence>
<dbReference type="SUPFAM" id="SSF50969">
    <property type="entry name" value="YVTN repeat-like/Quinoprotein amine dehydrogenase"/>
    <property type="match status" value="1"/>
</dbReference>
<keyword evidence="4" id="KW-0819">tRNA processing</keyword>
<protein>
    <recommendedName>
        <fullName evidence="7">tRNA (34-2'-O)-methyltransferase regulator WDR6</fullName>
    </recommendedName>
    <alternativeName>
        <fullName evidence="8">WD repeat-containing protein 6</fullName>
    </alternativeName>
</protein>
<dbReference type="GO" id="GO:0010507">
    <property type="term" value="P:negative regulation of autophagy"/>
    <property type="evidence" value="ECO:0007669"/>
    <property type="project" value="Ensembl"/>
</dbReference>
<evidence type="ECO:0000256" key="10">
    <source>
        <dbReference type="ARBA" id="ARBA00047056"/>
    </source>
</evidence>
<evidence type="ECO:0000256" key="2">
    <source>
        <dbReference type="ARBA" id="ARBA00022490"/>
    </source>
</evidence>
<accession>A0A670JAI0</accession>
<dbReference type="RefSeq" id="XP_028575459.1">
    <property type="nucleotide sequence ID" value="XM_028719626.1"/>
</dbReference>
<feature type="repeat" description="WD" evidence="11">
    <location>
        <begin position="212"/>
        <end position="243"/>
    </location>
</feature>
<organism evidence="12 13">
    <name type="scientific">Podarcis muralis</name>
    <name type="common">Wall lizard</name>
    <name type="synonym">Lacerta muralis</name>
    <dbReference type="NCBI Taxonomy" id="64176"/>
    <lineage>
        <taxon>Eukaryota</taxon>
        <taxon>Metazoa</taxon>
        <taxon>Chordata</taxon>
        <taxon>Craniata</taxon>
        <taxon>Vertebrata</taxon>
        <taxon>Euteleostomi</taxon>
        <taxon>Lepidosauria</taxon>
        <taxon>Squamata</taxon>
        <taxon>Bifurcata</taxon>
        <taxon>Unidentata</taxon>
        <taxon>Episquamata</taxon>
        <taxon>Laterata</taxon>
        <taxon>Lacertibaenia</taxon>
        <taxon>Lacertidae</taxon>
        <taxon>Podarcis</taxon>
    </lineage>
</organism>
<reference evidence="12" key="2">
    <citation type="submission" date="2025-08" db="UniProtKB">
        <authorList>
            <consortium name="Ensembl"/>
        </authorList>
    </citation>
    <scope>IDENTIFICATION</scope>
</reference>
<reference evidence="12 13" key="1">
    <citation type="journal article" date="2019" name="Proc. Natl. Acad. Sci. U.S.A.">
        <title>Regulatory changes in pterin and carotenoid genes underlie balanced color polymorphisms in the wall lizard.</title>
        <authorList>
            <person name="Andrade P."/>
            <person name="Pinho C."/>
            <person name="Perez I de Lanuza G."/>
            <person name="Afonso S."/>
            <person name="Brejcha J."/>
            <person name="Rubin C.J."/>
            <person name="Wallerman O."/>
            <person name="Pereira P."/>
            <person name="Sabatino S.J."/>
            <person name="Bellati A."/>
            <person name="Pellitteri-Rosa D."/>
            <person name="Bosakova Z."/>
            <person name="Bunikis I."/>
            <person name="Carretero M.A."/>
            <person name="Feiner N."/>
            <person name="Marsik P."/>
            <person name="Pauperio F."/>
            <person name="Salvi D."/>
            <person name="Soler L."/>
            <person name="While G.M."/>
            <person name="Uller T."/>
            <person name="Font E."/>
            <person name="Andersson L."/>
            <person name="Carneiro M."/>
        </authorList>
    </citation>
    <scope>NUCLEOTIDE SEQUENCE</scope>
</reference>
<dbReference type="KEGG" id="pmua:114591906"/>
<dbReference type="GeneTree" id="ENSGT00420000029923"/>
<evidence type="ECO:0000256" key="8">
    <source>
        <dbReference type="ARBA" id="ARBA00041816"/>
    </source>
</evidence>
<sequence length="1143" mass="123655">MSCVRGSESTGALTSDPCSAMETELLLAPITALEIVDDHLVAGEGPYLAIYSLEPDASQSARCRKEVLRNHNVHGIKEQQDVAPGPTALAVFGGKGLVVLELSFRGGTAKVAELFPFRELHDWIWDLQWLEAPGCVALALGHNSLALYDCAGQRTLREVHCQEKCILYSAHLVGSSWDTLVLVAGTVFNQLVVWCAADPPDDAGRVKPRSRINGHKGVIFSICFSESKSILASASDDRSLRLWGVGDLRSPPDPVPCLVVCYGHQSRVWAVRLLSSYVLSIGEDAACLVWNYQGEIVDRFKGHKGRGLRAVAAHERRGWVFTGGADSGIRQWLLKGQSDGGNSLMRLDFPSPRRKGSPRAVKLVDVNHLLVMTDAGAVYAYDLTSKAWALVLEDAAYRSYSLLEVSVLISGVVACAMGNLLGQVKVFPLCSPAESKELKLYEGKVHSLSWASYAGQDPGACSLFVSGAAGSLLWLEVSLGPPEGVTVVVKRCFRLPLCKQRWHTCAAFTPQGELLLCGDRRGSLMLFECKPAQALSRGAGVGSSDPEGASGLPCPTFPLAGEEPLAEGPVSLLFGLHGKLGVTSITCHQDFIYSTGRDSCYRQLQVQGRQLRVLRKHRPCKGLEWLEELRFGPDGSMWVLGFHADRFVLWSASSNEMLLSVPCGGGHRSWSYAHRLQAGTFAYVKSGDVVVHQSQDAQGGQRILKESLHGRELTCVCHVGVLQAPGQEPLSTLATGSEDGTVNILSYRAQSRTVTQLAALGDHISSVRALAVAKDTQPKAGSISAVLFSAGGRAQIECYRMHIGPSHGSSSGVVHQLLHVASHRLDEQWERRKNRHKLVKMDPETRYMSIEVLAGVEYPELPAPLLFLAAACSDGSVRLFLLLERAQKLQLVAESFHHQHCVLKVQAFACKTAGGGRRHLLSSAATDGNIAFWDLAPTLKRAAEALKVEGTEMKLLDLGTPVLTIRAHSCGVNSLHIQQAADRHFLVASGSDDGSISLSAVEVDAGSDTDQEAIAGTSIRLLRDSSRPCAHAAHVTGVRLLQPDFLLSVSVDQRMTLWHLREDSLSFVSSKFCHVADVAGLECWEVGARDCHSVICGQGLEILRCSLDLPDSSSESGLFTFRLLRLVAPVQRDLLGCAKSCTQ</sequence>
<dbReference type="GO" id="GO:0070314">
    <property type="term" value="P:G1 to G0 transition"/>
    <property type="evidence" value="ECO:0007669"/>
    <property type="project" value="Ensembl"/>
</dbReference>
<name>A0A670JAI0_PODMU</name>
<dbReference type="GO" id="GO:0008180">
    <property type="term" value="C:COP9 signalosome"/>
    <property type="evidence" value="ECO:0007669"/>
    <property type="project" value="Ensembl"/>
</dbReference>
<keyword evidence="3 11" id="KW-0853">WD repeat</keyword>
<evidence type="ECO:0000256" key="9">
    <source>
        <dbReference type="ARBA" id="ARBA00045751"/>
    </source>
</evidence>
<comment type="subcellular location">
    <subcellularLocation>
        <location evidence="1">Cytoplasm</location>
    </subcellularLocation>
</comment>
<comment type="similarity">
    <text evidence="6">Belongs to the WD repeat WDR6 family.</text>
</comment>
<dbReference type="GeneID" id="114591906"/>
<reference evidence="12" key="3">
    <citation type="submission" date="2025-09" db="UniProtKB">
        <authorList>
            <consortium name="Ensembl"/>
        </authorList>
    </citation>
    <scope>IDENTIFICATION</scope>
</reference>
<dbReference type="GO" id="GO:0005829">
    <property type="term" value="C:cytosol"/>
    <property type="evidence" value="ECO:0007669"/>
    <property type="project" value="Ensembl"/>
</dbReference>
<keyword evidence="13" id="KW-1185">Reference proteome</keyword>
<dbReference type="Ensembl" id="ENSPMRT00000022505.1">
    <property type="protein sequence ID" value="ENSPMRP00000021200.1"/>
    <property type="gene ID" value="ENSPMRG00000013779.1"/>
</dbReference>
<dbReference type="SUPFAM" id="SSF50978">
    <property type="entry name" value="WD40 repeat-like"/>
    <property type="match status" value="1"/>
</dbReference>
<dbReference type="OMA" id="IIVWSCF"/>
<keyword evidence="2" id="KW-0963">Cytoplasm</keyword>
<evidence type="ECO:0000256" key="11">
    <source>
        <dbReference type="PROSITE-ProRule" id="PRU00221"/>
    </source>
</evidence>
<evidence type="ECO:0000256" key="4">
    <source>
        <dbReference type="ARBA" id="ARBA00022694"/>
    </source>
</evidence>
<dbReference type="InterPro" id="IPR015943">
    <property type="entry name" value="WD40/YVTN_repeat-like_dom_sf"/>
</dbReference>
<dbReference type="RefSeq" id="XP_028575460.1">
    <property type="nucleotide sequence ID" value="XM_028719627.1"/>
</dbReference>
<dbReference type="InterPro" id="IPR036322">
    <property type="entry name" value="WD40_repeat_dom_sf"/>
</dbReference>
<comment type="function">
    <text evidence="9">Together with methyltransferase FTSJ1, methylates the 2'-O-ribose of nucleotides at position 34 of the tRNA anticodon loop of substrate tRNAs. Required for the correct positioning of the substrate tRNA for methylation. Required to suppress amino acid starvation-induced autophagy. Enhances the STK11/LKB1-induced cell growth suppression activity.</text>
</comment>
<dbReference type="GO" id="GO:0008285">
    <property type="term" value="P:negative regulation of cell population proliferation"/>
    <property type="evidence" value="ECO:0007669"/>
    <property type="project" value="Ensembl"/>
</dbReference>
<evidence type="ECO:0000256" key="6">
    <source>
        <dbReference type="ARBA" id="ARBA00038255"/>
    </source>
</evidence>
<dbReference type="PANTHER" id="PTHR14344">
    <property type="entry name" value="WD REPEAT PROTEIN"/>
    <property type="match status" value="1"/>
</dbReference>
<evidence type="ECO:0000313" key="12">
    <source>
        <dbReference type="Ensembl" id="ENSPMRP00000021200.1"/>
    </source>
</evidence>
<evidence type="ECO:0000256" key="5">
    <source>
        <dbReference type="ARBA" id="ARBA00022737"/>
    </source>
</evidence>
<proteinExistence type="inferred from homology"/>